<evidence type="ECO:0000313" key="2">
    <source>
        <dbReference type="EMBL" id="EFK37771.1"/>
    </source>
</evidence>
<dbReference type="InterPro" id="IPR025381">
    <property type="entry name" value="DUF4296"/>
</dbReference>
<comment type="caution">
    <text evidence="2">The sequence shown here is derived from an EMBL/GenBank/DDBJ whole genome shotgun (WGS) entry which is preliminary data.</text>
</comment>
<dbReference type="Proteomes" id="UP000002969">
    <property type="component" value="Unassembled WGS sequence"/>
</dbReference>
<evidence type="ECO:0000259" key="1">
    <source>
        <dbReference type="Pfam" id="PF14129"/>
    </source>
</evidence>
<feature type="domain" description="DUF4296" evidence="1">
    <location>
        <begin position="34"/>
        <end position="110"/>
    </location>
</feature>
<organism evidence="2 3">
    <name type="scientific">Chryseobacterium gleum ATCC 35910</name>
    <dbReference type="NCBI Taxonomy" id="525257"/>
    <lineage>
        <taxon>Bacteria</taxon>
        <taxon>Pseudomonadati</taxon>
        <taxon>Bacteroidota</taxon>
        <taxon>Flavobacteriia</taxon>
        <taxon>Flavobacteriales</taxon>
        <taxon>Weeksellaceae</taxon>
        <taxon>Chryseobacterium group</taxon>
        <taxon>Chryseobacterium</taxon>
    </lineage>
</organism>
<gene>
    <name evidence="2" type="ORF">HMPREF0204_10544</name>
</gene>
<dbReference type="EMBL" id="ACKQ02000002">
    <property type="protein sequence ID" value="EFK37771.1"/>
    <property type="molecule type" value="Genomic_DNA"/>
</dbReference>
<name>A0ABP2IVH8_CHRGE</name>
<dbReference type="Pfam" id="PF14129">
    <property type="entry name" value="DUF4296"/>
    <property type="match status" value="1"/>
</dbReference>
<dbReference type="GeneID" id="93019356"/>
<protein>
    <recommendedName>
        <fullName evidence="1">DUF4296 domain-containing protein</fullName>
    </recommendedName>
</protein>
<accession>A0ABP2IVH8</accession>
<dbReference type="RefSeq" id="WP_002982697.1">
    <property type="nucleotide sequence ID" value="NZ_GL379783.1"/>
</dbReference>
<proteinExistence type="predicted"/>
<sequence>MEINHQQTMKLMKKLILIFVLLGLFSCGDYIDKPKNLIDKGMMAEIIADLAINDQAIYVYPDKNMEAGTRAVLKSYKVKPDDFVDSFKYYVIKEEMDGIANDAQEILLKKDPKADKYVKDKIKQNGAVMPLVR</sequence>
<evidence type="ECO:0000313" key="3">
    <source>
        <dbReference type="Proteomes" id="UP000002969"/>
    </source>
</evidence>
<reference evidence="2" key="1">
    <citation type="submission" date="2010-06" db="EMBL/GenBank/DDBJ databases">
        <authorList>
            <person name="Muzny D."/>
            <person name="Qin X."/>
            <person name="Buhay C."/>
            <person name="Dugan-Rocha S."/>
            <person name="Ding Y."/>
            <person name="Chen G."/>
            <person name="Hawes A."/>
            <person name="Holder M."/>
            <person name="Jhangiani S."/>
            <person name="Johnson A."/>
            <person name="Khan Z."/>
            <person name="Li Z."/>
            <person name="Liu W."/>
            <person name="Liu X."/>
            <person name="Perez L."/>
            <person name="Shen H."/>
            <person name="Wang Q."/>
            <person name="Watt J."/>
            <person name="Xi L."/>
            <person name="Xin Y."/>
            <person name="Zhou J."/>
            <person name="Deng J."/>
            <person name="Jiang H."/>
            <person name="Liu Y."/>
            <person name="Qu J."/>
            <person name="Song X.-Z."/>
            <person name="Zhang L."/>
            <person name="Villasana D."/>
            <person name="Johnson A."/>
            <person name="Liu J."/>
            <person name="Liyanage D."/>
            <person name="Lorensuhewa L."/>
            <person name="Robinson T."/>
            <person name="Song A."/>
            <person name="Song B.-B."/>
            <person name="Dinh H."/>
            <person name="Thornton R."/>
            <person name="Coyle M."/>
            <person name="Francisco L."/>
            <person name="Jackson L."/>
            <person name="Javaid M."/>
            <person name="Korchina V."/>
            <person name="Kovar C."/>
            <person name="Mata R."/>
            <person name="Mathew T."/>
            <person name="Ngo R."/>
            <person name="Nguyen L."/>
            <person name="Nguyen N."/>
            <person name="Okwuonu G."/>
            <person name="Ongeri F."/>
            <person name="Pham C."/>
            <person name="Simmons D."/>
            <person name="Wilczek-Boney K."/>
            <person name="Hale W."/>
            <person name="Jakkamsetti A."/>
            <person name="Pham P."/>
            <person name="Ruth R."/>
            <person name="San Lucas F."/>
            <person name="Warren J."/>
            <person name="Zhang J."/>
            <person name="Zhao Z."/>
            <person name="Zhou C."/>
            <person name="Zhu D."/>
            <person name="Lee S."/>
            <person name="Bess C."/>
            <person name="Blankenburg K."/>
            <person name="Forbes L."/>
            <person name="Fu Q."/>
            <person name="Gubbala S."/>
            <person name="Hirani K."/>
            <person name="Jayaseelan J.C."/>
            <person name="Lara F."/>
            <person name="Munidasa M."/>
            <person name="Palculict T."/>
            <person name="Patil S."/>
            <person name="Pu L.-L."/>
            <person name="Saada N."/>
            <person name="Tang L."/>
            <person name="Weissenberger G."/>
            <person name="Zhu Y."/>
            <person name="Hemphill L."/>
            <person name="Shang Y."/>
            <person name="Youmans B."/>
            <person name="Ayvaz T."/>
            <person name="Ross M."/>
            <person name="Santibanez J."/>
            <person name="Aqrawi P."/>
            <person name="Gross S."/>
            <person name="Joshi V."/>
            <person name="Fowler G."/>
            <person name="Nazareth L."/>
            <person name="Reid J."/>
            <person name="Worley K."/>
            <person name="Petrosino J."/>
            <person name="Highlander S."/>
            <person name="Gibbs R."/>
        </authorList>
    </citation>
    <scope>NUCLEOTIDE SEQUENCE [LARGE SCALE GENOMIC DNA]</scope>
    <source>
        <strain evidence="2">ATCC 35910</strain>
    </source>
</reference>
<keyword evidence="3" id="KW-1185">Reference proteome</keyword>